<dbReference type="EMBL" id="CAXLJM020000016">
    <property type="protein sequence ID" value="CAL8083022.1"/>
    <property type="molecule type" value="Genomic_DNA"/>
</dbReference>
<dbReference type="Gene3D" id="1.50.10.10">
    <property type="match status" value="1"/>
</dbReference>
<accession>A0ABP1Q308</accession>
<dbReference type="InterPro" id="IPR024462">
    <property type="entry name" value="GH116_N"/>
</dbReference>
<proteinExistence type="inferred from homology"/>
<dbReference type="InterPro" id="IPR052566">
    <property type="entry name" value="Non-lysos_glucosylceramidase"/>
</dbReference>
<feature type="domain" description="Glycosyl-hydrolase family 116 N-terminal" evidence="4">
    <location>
        <begin position="90"/>
        <end position="379"/>
    </location>
</feature>
<dbReference type="SUPFAM" id="SSF48208">
    <property type="entry name" value="Six-hairpin glycosidases"/>
    <property type="match status" value="1"/>
</dbReference>
<comment type="similarity">
    <text evidence="1">Belongs to the non-lysosomal glucosylceramidase family.</text>
</comment>
<dbReference type="Proteomes" id="UP001642540">
    <property type="component" value="Unassembled WGS sequence"/>
</dbReference>
<feature type="domain" description="Glycosyl-hydrolase family 116 catalytic region" evidence="3">
    <location>
        <begin position="466"/>
        <end position="833"/>
    </location>
</feature>
<evidence type="ECO:0000256" key="1">
    <source>
        <dbReference type="PIRNR" id="PIRNR028944"/>
    </source>
</evidence>
<evidence type="ECO:0000313" key="5">
    <source>
        <dbReference type="EMBL" id="CAL8083022.1"/>
    </source>
</evidence>
<dbReference type="Pfam" id="PF12215">
    <property type="entry name" value="Glyco_hydr_116N"/>
    <property type="match status" value="1"/>
</dbReference>
<sequence>MEGATVEDVNLNLGDSSQSSKPPPDYGWKVRMDHKFVERWTQNVKPRLRQIPDLLPLFIRYFFWWIKTYIMKGIKPFIDMITLDGKQIYGVPLGGIGSGSIGRGFKGEFCRYQMTPGRYKYNIVHANQFILTVMDEKGARLYQKVLSGTGTPGKGKLSSWDWSYNPADATYQGLYPRAWYTFQVPELDLKLVCKQISPVIPHNYEDTSLPTAVFEWEIKNNSNKNLNVSLTFTFKNGDGSDADRKMKCSSQTFSSTVNKLQIKGVALDHQINGNNTTYGVGCLEKPNQRVTCVNQFNLKTGADIWTKLAGTGHLDKECCTFDIKRGEMAVAVCCQSTLQSNQNSSMVFCLTWDQPEITFPNKSVIFKRRYTNFIDRTSNSPDENKYTAPIRNLITHSISKYRMWDEAIEAWQSSVIADDKLPDWFKSAIFNELYFVSDGGTLWLDYDTSTLPKTVTQKDDIRKEVGRFAYLEAHEYRMYNTYDVHYYASVALAMLWPKLQLSLQYDLADAVNFEDTSRRTCLFDGVKCNRKVKDCVPHDVGDPCEEPYKKINSYLIHDISDWKDLNLKFVLQVFRDYKVTGDTVYLNDMLPVCNKLMKKSLLWDVDDDGMIENSGTADQTYDTWIMKGTSAYCGSLWLASLVSMIEMLKTSKEYEGKDDDLTLYQTTLTKGTVSFHDKLWTGEYYKFDCSGTRKGNSIMSDQLSGHWWLGMCGIDDTEVFPKANVQKALKTIFDKNVSCVMNGTMGAINGMNPDGTVDTYTIQSEETWTGVAYAVASTLIREGMIEEGFKTAEGIYRTVYEKIGMGFETPEALHHSKSYRAIGYMRPLAIWSILHAWESKKKLK</sequence>
<keyword evidence="1" id="KW-0326">Glycosidase</keyword>
<reference evidence="5 6" key="1">
    <citation type="submission" date="2024-08" db="EMBL/GenBank/DDBJ databases">
        <authorList>
            <person name="Cucini C."/>
            <person name="Frati F."/>
        </authorList>
    </citation>
    <scope>NUCLEOTIDE SEQUENCE [LARGE SCALE GENOMIC DNA]</scope>
</reference>
<keyword evidence="1" id="KW-0472">Membrane</keyword>
<keyword evidence="6" id="KW-1185">Reference proteome</keyword>
<evidence type="ECO:0000256" key="2">
    <source>
        <dbReference type="SAM" id="MobiDB-lite"/>
    </source>
</evidence>
<protein>
    <recommendedName>
        <fullName evidence="1">Non-lysosomal glucosylceramidase</fullName>
        <shortName evidence="1">NLGase</shortName>
        <ecNumber evidence="1">3.2.1.45</ecNumber>
    </recommendedName>
</protein>
<comment type="caution">
    <text evidence="5">The sequence shown here is derived from an EMBL/GenBank/DDBJ whole genome shotgun (WGS) entry which is preliminary data.</text>
</comment>
<keyword evidence="1" id="KW-0378">Hydrolase</keyword>
<dbReference type="PIRSF" id="PIRSF028944">
    <property type="entry name" value="Beta_gluc_GBA2"/>
    <property type="match status" value="1"/>
</dbReference>
<dbReference type="PANTHER" id="PTHR12654">
    <property type="entry name" value="BILE ACID BETA-GLUCOSIDASE-RELATED"/>
    <property type="match status" value="1"/>
</dbReference>
<organism evidence="5 6">
    <name type="scientific">Orchesella dallaii</name>
    <dbReference type="NCBI Taxonomy" id="48710"/>
    <lineage>
        <taxon>Eukaryota</taxon>
        <taxon>Metazoa</taxon>
        <taxon>Ecdysozoa</taxon>
        <taxon>Arthropoda</taxon>
        <taxon>Hexapoda</taxon>
        <taxon>Collembola</taxon>
        <taxon>Entomobryomorpha</taxon>
        <taxon>Entomobryoidea</taxon>
        <taxon>Orchesellidae</taxon>
        <taxon>Orchesellinae</taxon>
        <taxon>Orchesella</taxon>
    </lineage>
</organism>
<dbReference type="InterPro" id="IPR014551">
    <property type="entry name" value="B_Glucosidase_GBA2-typ"/>
</dbReference>
<comment type="catalytic activity">
    <reaction evidence="1">
        <text>a beta-D-glucosyl-(1&lt;-&gt;1')-N-acylsphing-4-enine + H2O = an N-acylsphing-4-enine + D-glucose</text>
        <dbReference type="Rhea" id="RHEA:13269"/>
        <dbReference type="ChEBI" id="CHEBI:4167"/>
        <dbReference type="ChEBI" id="CHEBI:15377"/>
        <dbReference type="ChEBI" id="CHEBI:22801"/>
        <dbReference type="ChEBI" id="CHEBI:52639"/>
        <dbReference type="EC" id="3.2.1.45"/>
    </reaction>
</comment>
<dbReference type="InterPro" id="IPR006775">
    <property type="entry name" value="GH116_catalytic"/>
</dbReference>
<keyword evidence="1" id="KW-0443">Lipid metabolism</keyword>
<evidence type="ECO:0000313" key="6">
    <source>
        <dbReference type="Proteomes" id="UP001642540"/>
    </source>
</evidence>
<feature type="region of interest" description="Disordered" evidence="2">
    <location>
        <begin position="1"/>
        <end position="25"/>
    </location>
</feature>
<evidence type="ECO:0000259" key="3">
    <source>
        <dbReference type="Pfam" id="PF04685"/>
    </source>
</evidence>
<comment type="function">
    <text evidence="1">Non-lysosomal glucosylceramidase that catalyzes the hydrolysis of glucosylceramide (GlcCer) to free glucose and ceramide.</text>
</comment>
<gene>
    <name evidence="5" type="ORF">ODALV1_LOCUS5378</name>
</gene>
<dbReference type="PANTHER" id="PTHR12654:SF0">
    <property type="entry name" value="NON-LYSOSOMAL GLUCOSYLCERAMIDASE"/>
    <property type="match status" value="1"/>
</dbReference>
<evidence type="ECO:0000259" key="4">
    <source>
        <dbReference type="Pfam" id="PF12215"/>
    </source>
</evidence>
<dbReference type="InterPro" id="IPR012341">
    <property type="entry name" value="6hp_glycosidase-like_sf"/>
</dbReference>
<dbReference type="InterPro" id="IPR008928">
    <property type="entry name" value="6-hairpin_glycosidase_sf"/>
</dbReference>
<name>A0ABP1Q308_9HEXA</name>
<dbReference type="EC" id="3.2.1.45" evidence="1"/>
<dbReference type="Pfam" id="PF04685">
    <property type="entry name" value="DUF608"/>
    <property type="match status" value="1"/>
</dbReference>